<dbReference type="RefSeq" id="WP_258485938.1">
    <property type="nucleotide sequence ID" value="NZ_CP097247.1"/>
</dbReference>
<dbReference type="PANTHER" id="PTHR24221:SF654">
    <property type="entry name" value="ATP-BINDING CASSETTE SUB-FAMILY B MEMBER 6"/>
    <property type="match status" value="1"/>
</dbReference>
<dbReference type="InterPro" id="IPR003593">
    <property type="entry name" value="AAA+_ATPase"/>
</dbReference>
<keyword evidence="3" id="KW-0547">Nucleotide-binding</keyword>
<dbReference type="PROSITE" id="PS00211">
    <property type="entry name" value="ABC_TRANSPORTER_1"/>
    <property type="match status" value="1"/>
</dbReference>
<evidence type="ECO:0000259" key="8">
    <source>
        <dbReference type="PROSITE" id="PS50893"/>
    </source>
</evidence>
<evidence type="ECO:0000256" key="2">
    <source>
        <dbReference type="ARBA" id="ARBA00022692"/>
    </source>
</evidence>
<name>A0ABV3NDY1_9ACTO</name>
<keyword evidence="5 7" id="KW-1133">Transmembrane helix</keyword>
<dbReference type="InterPro" id="IPR039421">
    <property type="entry name" value="Type_1_exporter"/>
</dbReference>
<dbReference type="InterPro" id="IPR017871">
    <property type="entry name" value="ABC_transporter-like_CS"/>
</dbReference>
<sequence length="537" mass="59220">MKTLLWWVKLEWSISKLFLLACFVLVAADAIFLAGATYGLQWLVTSLTEAAASSDSTIAMRAIVIYLGIILGGIVLNSLHNIAYAAHDRLIYTHVDARILATARTMPYERYDRAQDVELLTQARAGIVAGTESVRTVVTVLLYYVPYLVAMVVFFIDSVPWLGLALPLAALPVIWVQMVELKNAPAFESEYVSVKRVEEELITASLDASANFELRAINGTTHFLKHLQHVSTRMYQFHRKRESWSIKRHLLSQAGEWATLMLMVGLLVLAGWTKSADIALVAAGISAMATIYDILDEMMSLRAGDLGRDLEKSRKVIDLLAQPQPQPIRGCLSLSNVSYTYPDADTPALTNINLTLIPGRICALVGSNGSGKSTLIRLLLGLVEPTSGRRHSFVDRCSVIFQNYARYKTSLALNVQISDYAAPLEEGTWSTSITDSQGNTIAYEQEIGSHTDGHELSGGQWQRIAIARMIHRGNTQLVILDEPSVSLDATHREQLRALLNDLTKNGAAVLLVTHDTELLAAAHEIFHLESGKIIQEV</sequence>
<dbReference type="Proteomes" id="UP001555100">
    <property type="component" value="Unassembled WGS sequence"/>
</dbReference>
<dbReference type="EMBL" id="JBAGNM010000026">
    <property type="protein sequence ID" value="MEW6955437.1"/>
    <property type="molecule type" value="Genomic_DNA"/>
</dbReference>
<reference evidence="9 10" key="1">
    <citation type="submission" date="2024-01" db="EMBL/GenBank/DDBJ databases">
        <title>Genomic analysis and antimicrobial resistance profiles of Trueperella pyogenes isolated from domestic and wild animals.</title>
        <authorList>
            <person name="Magossi G."/>
            <person name="Gzyl K.E."/>
            <person name="Holman D.B."/>
            <person name="Amat S."/>
        </authorList>
    </citation>
    <scope>NUCLEOTIDE SEQUENCE [LARGE SCALE GENOMIC DNA]</scope>
    <source>
        <strain evidence="9 10">1494</strain>
    </source>
</reference>
<dbReference type="Gene3D" id="1.20.1560.10">
    <property type="entry name" value="ABC transporter type 1, transmembrane domain"/>
    <property type="match status" value="1"/>
</dbReference>
<organism evidence="9 10">
    <name type="scientific">Trueperella pyogenes</name>
    <dbReference type="NCBI Taxonomy" id="1661"/>
    <lineage>
        <taxon>Bacteria</taxon>
        <taxon>Bacillati</taxon>
        <taxon>Actinomycetota</taxon>
        <taxon>Actinomycetes</taxon>
        <taxon>Actinomycetales</taxon>
        <taxon>Actinomycetaceae</taxon>
        <taxon>Trueperella</taxon>
    </lineage>
</organism>
<dbReference type="Pfam" id="PF00005">
    <property type="entry name" value="ABC_tran"/>
    <property type="match status" value="1"/>
</dbReference>
<accession>A0ABV3NDY1</accession>
<keyword evidence="2 7" id="KW-0812">Transmembrane</keyword>
<feature type="transmembrane region" description="Helical" evidence="7">
    <location>
        <begin position="134"/>
        <end position="155"/>
    </location>
</feature>
<keyword evidence="10" id="KW-1185">Reference proteome</keyword>
<dbReference type="SMART" id="SM00382">
    <property type="entry name" value="AAA"/>
    <property type="match status" value="1"/>
</dbReference>
<dbReference type="InterPro" id="IPR036640">
    <property type="entry name" value="ABC1_TM_sf"/>
</dbReference>
<protein>
    <submittedName>
        <fullName evidence="9">ATP-binding cassette domain-containing protein</fullName>
    </submittedName>
</protein>
<evidence type="ECO:0000256" key="3">
    <source>
        <dbReference type="ARBA" id="ARBA00022741"/>
    </source>
</evidence>
<dbReference type="CDD" id="cd03228">
    <property type="entry name" value="ABCC_MRP_Like"/>
    <property type="match status" value="1"/>
</dbReference>
<proteinExistence type="predicted"/>
<dbReference type="GO" id="GO:0005524">
    <property type="term" value="F:ATP binding"/>
    <property type="evidence" value="ECO:0007669"/>
    <property type="project" value="UniProtKB-KW"/>
</dbReference>
<feature type="transmembrane region" description="Helical" evidence="7">
    <location>
        <begin position="58"/>
        <end position="79"/>
    </location>
</feature>
<keyword evidence="6 7" id="KW-0472">Membrane</keyword>
<evidence type="ECO:0000313" key="9">
    <source>
        <dbReference type="EMBL" id="MEW6955437.1"/>
    </source>
</evidence>
<dbReference type="PROSITE" id="PS50893">
    <property type="entry name" value="ABC_TRANSPORTER_2"/>
    <property type="match status" value="1"/>
</dbReference>
<evidence type="ECO:0000256" key="6">
    <source>
        <dbReference type="ARBA" id="ARBA00023136"/>
    </source>
</evidence>
<dbReference type="Gene3D" id="3.40.50.300">
    <property type="entry name" value="P-loop containing nucleotide triphosphate hydrolases"/>
    <property type="match status" value="1"/>
</dbReference>
<dbReference type="InterPro" id="IPR003439">
    <property type="entry name" value="ABC_transporter-like_ATP-bd"/>
</dbReference>
<evidence type="ECO:0000256" key="1">
    <source>
        <dbReference type="ARBA" id="ARBA00004651"/>
    </source>
</evidence>
<evidence type="ECO:0000256" key="7">
    <source>
        <dbReference type="SAM" id="Phobius"/>
    </source>
</evidence>
<comment type="caution">
    <text evidence="9">The sequence shown here is derived from an EMBL/GenBank/DDBJ whole genome shotgun (WGS) entry which is preliminary data.</text>
</comment>
<evidence type="ECO:0000256" key="4">
    <source>
        <dbReference type="ARBA" id="ARBA00022840"/>
    </source>
</evidence>
<comment type="subcellular location">
    <subcellularLocation>
        <location evidence="1">Cell membrane</location>
        <topology evidence="1">Multi-pass membrane protein</topology>
    </subcellularLocation>
</comment>
<gene>
    <name evidence="9" type="ORF">V3M73_10460</name>
</gene>
<dbReference type="PANTHER" id="PTHR24221">
    <property type="entry name" value="ATP-BINDING CASSETTE SUB-FAMILY B"/>
    <property type="match status" value="1"/>
</dbReference>
<dbReference type="InterPro" id="IPR027417">
    <property type="entry name" value="P-loop_NTPase"/>
</dbReference>
<evidence type="ECO:0000256" key="5">
    <source>
        <dbReference type="ARBA" id="ARBA00022989"/>
    </source>
</evidence>
<feature type="domain" description="ABC transporter" evidence="8">
    <location>
        <begin position="332"/>
        <end position="537"/>
    </location>
</feature>
<keyword evidence="4 9" id="KW-0067">ATP-binding</keyword>
<dbReference type="SUPFAM" id="SSF90123">
    <property type="entry name" value="ABC transporter transmembrane region"/>
    <property type="match status" value="1"/>
</dbReference>
<evidence type="ECO:0000313" key="10">
    <source>
        <dbReference type="Proteomes" id="UP001555100"/>
    </source>
</evidence>
<dbReference type="SUPFAM" id="SSF52540">
    <property type="entry name" value="P-loop containing nucleoside triphosphate hydrolases"/>
    <property type="match status" value="1"/>
</dbReference>